<reference evidence="2 3" key="1">
    <citation type="submission" date="2019-03" db="EMBL/GenBank/DDBJ databases">
        <title>Genomic Encyclopedia of Type Strains, Phase IV (KMG-IV): sequencing the most valuable type-strain genomes for metagenomic binning, comparative biology and taxonomic classification.</title>
        <authorList>
            <person name="Goeker M."/>
        </authorList>
    </citation>
    <scope>NUCLEOTIDE SEQUENCE [LARGE SCALE GENOMIC DNA]</scope>
    <source>
        <strain evidence="2 3">DSM 24979</strain>
    </source>
</reference>
<organism evidence="2 3">
    <name type="scientific">Thermolongibacillus altinsuensis</name>
    <dbReference type="NCBI Taxonomy" id="575256"/>
    <lineage>
        <taxon>Bacteria</taxon>
        <taxon>Bacillati</taxon>
        <taxon>Bacillota</taxon>
        <taxon>Bacilli</taxon>
        <taxon>Bacillales</taxon>
        <taxon>Anoxybacillaceae</taxon>
        <taxon>Thermolongibacillus</taxon>
    </lineage>
</organism>
<accession>A0A4R1QN29</accession>
<keyword evidence="1" id="KW-0472">Membrane</keyword>
<protein>
    <submittedName>
        <fullName evidence="2">Uncharacterized protein</fullName>
    </submittedName>
</protein>
<evidence type="ECO:0000313" key="2">
    <source>
        <dbReference type="EMBL" id="TCL48860.1"/>
    </source>
</evidence>
<dbReference type="RefSeq" id="WP_132948658.1">
    <property type="nucleotide sequence ID" value="NZ_BSVG01000001.1"/>
</dbReference>
<dbReference type="Proteomes" id="UP000295658">
    <property type="component" value="Unassembled WGS sequence"/>
</dbReference>
<feature type="transmembrane region" description="Helical" evidence="1">
    <location>
        <begin position="6"/>
        <end position="25"/>
    </location>
</feature>
<comment type="caution">
    <text evidence="2">The sequence shown here is derived from an EMBL/GenBank/DDBJ whole genome shotgun (WGS) entry which is preliminary data.</text>
</comment>
<gene>
    <name evidence="2" type="ORF">EDD69_108118</name>
</gene>
<keyword evidence="3" id="KW-1185">Reference proteome</keyword>
<evidence type="ECO:0000313" key="3">
    <source>
        <dbReference type="Proteomes" id="UP000295658"/>
    </source>
</evidence>
<dbReference type="EMBL" id="SLUL01000008">
    <property type="protein sequence ID" value="TCL48860.1"/>
    <property type="molecule type" value="Genomic_DNA"/>
</dbReference>
<evidence type="ECO:0000256" key="1">
    <source>
        <dbReference type="SAM" id="Phobius"/>
    </source>
</evidence>
<keyword evidence="1" id="KW-0812">Transmembrane</keyword>
<dbReference type="AlphaFoldDB" id="A0A4R1QN29"/>
<sequence>MAIMEWVFSNLFVVFVVIAFISSVFKWMNQFNQKTREEKQSPSIQVQINDKHEEEKVEPLLVREEKSKEAAVPISKESEKPKVSVHSKAIIQGIIFSEIIGPPRAKKPFRSDRF</sequence>
<proteinExistence type="predicted"/>
<name>A0A4R1QN29_9BACL</name>
<keyword evidence="1" id="KW-1133">Transmembrane helix</keyword>